<evidence type="ECO:0000256" key="7">
    <source>
        <dbReference type="ARBA" id="ARBA00022833"/>
    </source>
</evidence>
<dbReference type="PROSITE" id="PS50157">
    <property type="entry name" value="ZINC_FINGER_C2H2_2"/>
    <property type="match status" value="4"/>
</dbReference>
<evidence type="ECO:0000256" key="8">
    <source>
        <dbReference type="ARBA" id="ARBA00023015"/>
    </source>
</evidence>
<dbReference type="FunFam" id="3.30.160.60:FF:001670">
    <property type="entry name" value="Zinc finger protein 524"/>
    <property type="match status" value="1"/>
</dbReference>
<feature type="region of interest" description="Disordered" evidence="14">
    <location>
        <begin position="302"/>
        <end position="324"/>
    </location>
</feature>
<feature type="region of interest" description="Disordered" evidence="14">
    <location>
        <begin position="226"/>
        <end position="265"/>
    </location>
</feature>
<feature type="compositionally biased region" description="Basic residues" evidence="14">
    <location>
        <begin position="45"/>
        <end position="58"/>
    </location>
</feature>
<reference evidence="16" key="2">
    <citation type="submission" date="2025-09" db="UniProtKB">
        <authorList>
            <consortium name="Ensembl"/>
        </authorList>
    </citation>
    <scope>IDENTIFICATION</scope>
</reference>
<dbReference type="FunFam" id="3.30.160.60:FF:001463">
    <property type="entry name" value="zinc finger protein 524"/>
    <property type="match status" value="1"/>
</dbReference>
<comment type="subcellular location">
    <subcellularLocation>
        <location evidence="2">Nucleus</location>
    </subcellularLocation>
</comment>
<keyword evidence="7" id="KW-0862">Zinc</keyword>
<dbReference type="AlphaFoldDB" id="A0A8C5P2C0"/>
<evidence type="ECO:0000256" key="14">
    <source>
        <dbReference type="SAM" id="MobiDB-lite"/>
    </source>
</evidence>
<evidence type="ECO:0000256" key="13">
    <source>
        <dbReference type="PROSITE-ProRule" id="PRU00042"/>
    </source>
</evidence>
<evidence type="ECO:0000256" key="2">
    <source>
        <dbReference type="ARBA" id="ARBA00004123"/>
    </source>
</evidence>
<dbReference type="GO" id="GO:0008270">
    <property type="term" value="F:zinc ion binding"/>
    <property type="evidence" value="ECO:0007669"/>
    <property type="project" value="UniProtKB-KW"/>
</dbReference>
<dbReference type="InterPro" id="IPR036236">
    <property type="entry name" value="Znf_C2H2_sf"/>
</dbReference>
<organism evidence="16 17">
    <name type="scientific">Jaculus jaculus</name>
    <name type="common">Lesser Egyptian jerboa</name>
    <dbReference type="NCBI Taxonomy" id="51337"/>
    <lineage>
        <taxon>Eukaryota</taxon>
        <taxon>Metazoa</taxon>
        <taxon>Chordata</taxon>
        <taxon>Craniata</taxon>
        <taxon>Vertebrata</taxon>
        <taxon>Euteleostomi</taxon>
        <taxon>Mammalia</taxon>
        <taxon>Eutheria</taxon>
        <taxon>Euarchontoglires</taxon>
        <taxon>Glires</taxon>
        <taxon>Rodentia</taxon>
        <taxon>Myomorpha</taxon>
        <taxon>Dipodoidea</taxon>
        <taxon>Dipodidae</taxon>
        <taxon>Dipodinae</taxon>
        <taxon>Jaculus</taxon>
    </lineage>
</organism>
<dbReference type="SUPFAM" id="SSF57667">
    <property type="entry name" value="beta-beta-alpha zinc fingers"/>
    <property type="match status" value="2"/>
</dbReference>
<feature type="region of interest" description="Disordered" evidence="14">
    <location>
        <begin position="1"/>
        <end position="84"/>
    </location>
</feature>
<keyword evidence="4" id="KW-0479">Metal-binding</keyword>
<dbReference type="GeneTree" id="ENSGT00940000163198"/>
<feature type="domain" description="C2H2-type" evidence="15">
    <location>
        <begin position="168"/>
        <end position="195"/>
    </location>
</feature>
<dbReference type="InterPro" id="IPR013087">
    <property type="entry name" value="Znf_C2H2_type"/>
</dbReference>
<feature type="domain" description="C2H2-type" evidence="15">
    <location>
        <begin position="196"/>
        <end position="219"/>
    </location>
</feature>
<feature type="compositionally biased region" description="Pro residues" evidence="14">
    <location>
        <begin position="1"/>
        <end position="11"/>
    </location>
</feature>
<dbReference type="PANTHER" id="PTHR24394">
    <property type="entry name" value="ZINC FINGER PROTEIN"/>
    <property type="match status" value="1"/>
</dbReference>
<dbReference type="PROSITE" id="PS00028">
    <property type="entry name" value="ZINC_FINGER_C2H2_1"/>
    <property type="match status" value="4"/>
</dbReference>
<protein>
    <recommendedName>
        <fullName evidence="12">Zinc finger protein 524</fullName>
    </recommendedName>
</protein>
<comment type="similarity">
    <text evidence="3">Belongs to the krueppel C2H2-type zinc-finger protein family.</text>
</comment>
<keyword evidence="9" id="KW-0238">DNA-binding</keyword>
<dbReference type="GO" id="GO:1990837">
    <property type="term" value="F:sequence-specific double-stranded DNA binding"/>
    <property type="evidence" value="ECO:0007669"/>
    <property type="project" value="Ensembl"/>
</dbReference>
<comment type="function">
    <text evidence="1">May be involved in transcriptional regulation.</text>
</comment>
<feature type="region of interest" description="Disordered" evidence="14">
    <location>
        <begin position="89"/>
        <end position="108"/>
    </location>
</feature>
<keyword evidence="5" id="KW-0677">Repeat</keyword>
<evidence type="ECO:0000256" key="3">
    <source>
        <dbReference type="ARBA" id="ARBA00006991"/>
    </source>
</evidence>
<evidence type="ECO:0000256" key="1">
    <source>
        <dbReference type="ARBA" id="ARBA00003767"/>
    </source>
</evidence>
<evidence type="ECO:0000256" key="4">
    <source>
        <dbReference type="ARBA" id="ARBA00022723"/>
    </source>
</evidence>
<keyword evidence="6 13" id="KW-0863">Zinc-finger</keyword>
<evidence type="ECO:0000313" key="17">
    <source>
        <dbReference type="Proteomes" id="UP000694385"/>
    </source>
</evidence>
<evidence type="ECO:0000256" key="5">
    <source>
        <dbReference type="ARBA" id="ARBA00022737"/>
    </source>
</evidence>
<keyword evidence="11" id="KW-0539">Nucleus</keyword>
<keyword evidence="8" id="KW-0805">Transcription regulation</keyword>
<dbReference type="SMART" id="SM00355">
    <property type="entry name" value="ZnF_C2H2"/>
    <property type="match status" value="4"/>
</dbReference>
<dbReference type="Pfam" id="PF00096">
    <property type="entry name" value="zf-C2H2"/>
    <property type="match status" value="2"/>
</dbReference>
<evidence type="ECO:0000256" key="6">
    <source>
        <dbReference type="ARBA" id="ARBA00022771"/>
    </source>
</evidence>
<evidence type="ECO:0000256" key="10">
    <source>
        <dbReference type="ARBA" id="ARBA00023163"/>
    </source>
</evidence>
<dbReference type="Proteomes" id="UP000694385">
    <property type="component" value="Unassembled WGS sequence"/>
</dbReference>
<reference evidence="16" key="1">
    <citation type="submission" date="2025-08" db="UniProtKB">
        <authorList>
            <consortium name="Ensembl"/>
        </authorList>
    </citation>
    <scope>IDENTIFICATION</scope>
</reference>
<evidence type="ECO:0000256" key="9">
    <source>
        <dbReference type="ARBA" id="ARBA00023125"/>
    </source>
</evidence>
<keyword evidence="10" id="KW-0804">Transcription</keyword>
<dbReference type="OMA" id="HLITHRW"/>
<proteinExistence type="inferred from homology"/>
<feature type="domain" description="C2H2-type" evidence="15">
    <location>
        <begin position="140"/>
        <end position="167"/>
    </location>
</feature>
<evidence type="ECO:0000256" key="11">
    <source>
        <dbReference type="ARBA" id="ARBA00023242"/>
    </source>
</evidence>
<dbReference type="PANTHER" id="PTHR24394:SF48">
    <property type="entry name" value="ZINC FINGER PROTEIN 771"/>
    <property type="match status" value="1"/>
</dbReference>
<dbReference type="Ensembl" id="ENSJJAT00000023481.1">
    <property type="protein sequence ID" value="ENSJJAP00000016965.1"/>
    <property type="gene ID" value="ENSJJAG00000018662.1"/>
</dbReference>
<evidence type="ECO:0000259" key="15">
    <source>
        <dbReference type="PROSITE" id="PS50157"/>
    </source>
</evidence>
<dbReference type="GO" id="GO:0005634">
    <property type="term" value="C:nucleus"/>
    <property type="evidence" value="ECO:0007669"/>
    <property type="project" value="UniProtKB-SubCell"/>
</dbReference>
<accession>A0A8C5P2C0</accession>
<keyword evidence="17" id="KW-1185">Reference proteome</keyword>
<name>A0A8C5P2C0_JACJA</name>
<sequence length="324" mass="34695">MDSPSPDPLPSTLPGEEEKPLALLPPVPRGRRGRPPGGRATSSHRTLKSSLPRRRGRPPKSGQETPLAASVDSGGGGSSDLLLIDDQGVPYTVPEGSTAGGPQGSGPKRAPHFCPVCLRAFPYLSDLERHSISHSELKPHECKDCGKTFKRSSHLRRHCNIHAGLRPFRCVLCPRRFREAGELAHHHRIHSGERPYQCPSCRVRFTEANTLRRHYKRKHPELVGMPVRLCPPNPKPQPLWDDDEGGVSTPAEAHEEEAEGQEPAPICPVAAPLSRFSAGSSAGAGPGQGSCDTLVSGGLLPIVGGGQGRGPQLSGPAIWYPPAD</sequence>
<dbReference type="GO" id="GO:0000981">
    <property type="term" value="F:DNA-binding transcription factor activity, RNA polymerase II-specific"/>
    <property type="evidence" value="ECO:0007669"/>
    <property type="project" value="TreeGrafter"/>
</dbReference>
<feature type="domain" description="C2H2-type" evidence="15">
    <location>
        <begin position="112"/>
        <end position="139"/>
    </location>
</feature>
<evidence type="ECO:0000256" key="12">
    <source>
        <dbReference type="ARBA" id="ARBA00068673"/>
    </source>
</evidence>
<dbReference type="Gene3D" id="3.30.160.60">
    <property type="entry name" value="Classic Zinc Finger"/>
    <property type="match status" value="4"/>
</dbReference>
<evidence type="ECO:0000313" key="16">
    <source>
        <dbReference type="Ensembl" id="ENSJJAP00000016965.1"/>
    </source>
</evidence>
<dbReference type="FunFam" id="3.30.160.60:FF:001650">
    <property type="entry name" value="zinc finger protein 524"/>
    <property type="match status" value="1"/>
</dbReference>